<accession>A0A5C8PVN8</accession>
<dbReference type="EMBL" id="VDUZ01000002">
    <property type="protein sequence ID" value="TXL81940.1"/>
    <property type="molecule type" value="Genomic_DNA"/>
</dbReference>
<evidence type="ECO:0000256" key="3">
    <source>
        <dbReference type="SAM" id="SignalP"/>
    </source>
</evidence>
<evidence type="ECO:0000313" key="4">
    <source>
        <dbReference type="EMBL" id="TXL81940.1"/>
    </source>
</evidence>
<feature type="signal peptide" evidence="3">
    <location>
        <begin position="1"/>
        <end position="21"/>
    </location>
</feature>
<proteinExistence type="predicted"/>
<comment type="caution">
    <text evidence="4">The sequence shown here is derived from an EMBL/GenBank/DDBJ whole genome shotgun (WGS) entry which is preliminary data.</text>
</comment>
<evidence type="ECO:0000256" key="1">
    <source>
        <dbReference type="SAM" id="MobiDB-lite"/>
    </source>
</evidence>
<name>A0A5C8PVN8_9HYPH</name>
<evidence type="ECO:0000313" key="5">
    <source>
        <dbReference type="Proteomes" id="UP000321638"/>
    </source>
</evidence>
<feature type="chain" id="PRO_5022736423" description="Secreted protein" evidence="3">
    <location>
        <begin position="22"/>
        <end position="296"/>
    </location>
</feature>
<feature type="region of interest" description="Disordered" evidence="1">
    <location>
        <begin position="225"/>
        <end position="260"/>
    </location>
</feature>
<keyword evidence="2" id="KW-1133">Transmembrane helix</keyword>
<dbReference type="OrthoDB" id="7375573at2"/>
<keyword evidence="2" id="KW-0812">Transmembrane</keyword>
<sequence length="296" mass="32093">MRFLLAIAVAAASLLPLTALAQDRQQAPTLKVEIDGETVAIPTPFGYCDLDPAEPRDKLLIDGLDRLTRQDRVLRRLSPCDELKAWRADKARRDAVEVVQFLHAARLGDVDDDREEFLHHAVPGDAAGKAQVLKQAAQGFPSGLTEGDFSTIGLIERTERAAIQAQAAMARVNGDSQRLIAVTAITAVGPVPVIAQVLTPYEDGSELDWMLRDAHEHVDRLLSANGEDSQRFQGRAPRAQDPLPGDVATRKTRTPRERTPGFFDHNGGYIALGLVVGGALLIAIGMVAARRLRPAP</sequence>
<evidence type="ECO:0000256" key="2">
    <source>
        <dbReference type="SAM" id="Phobius"/>
    </source>
</evidence>
<protein>
    <recommendedName>
        <fullName evidence="6">Secreted protein</fullName>
    </recommendedName>
</protein>
<evidence type="ECO:0008006" key="6">
    <source>
        <dbReference type="Google" id="ProtNLM"/>
    </source>
</evidence>
<organism evidence="4 5">
    <name type="scientific">Vineibacter terrae</name>
    <dbReference type="NCBI Taxonomy" id="2586908"/>
    <lineage>
        <taxon>Bacteria</taxon>
        <taxon>Pseudomonadati</taxon>
        <taxon>Pseudomonadota</taxon>
        <taxon>Alphaproteobacteria</taxon>
        <taxon>Hyphomicrobiales</taxon>
        <taxon>Vineibacter</taxon>
    </lineage>
</organism>
<keyword evidence="5" id="KW-1185">Reference proteome</keyword>
<dbReference type="AlphaFoldDB" id="A0A5C8PVN8"/>
<dbReference type="Proteomes" id="UP000321638">
    <property type="component" value="Unassembled WGS sequence"/>
</dbReference>
<gene>
    <name evidence="4" type="ORF">FHP25_02415</name>
</gene>
<feature type="transmembrane region" description="Helical" evidence="2">
    <location>
        <begin position="268"/>
        <end position="289"/>
    </location>
</feature>
<keyword evidence="3" id="KW-0732">Signal</keyword>
<keyword evidence="2" id="KW-0472">Membrane</keyword>
<reference evidence="4 5" key="1">
    <citation type="submission" date="2019-06" db="EMBL/GenBank/DDBJ databases">
        <title>New taxonomy in bacterial strain CC-CFT640, isolated from vineyard.</title>
        <authorList>
            <person name="Lin S.-Y."/>
            <person name="Tsai C.-F."/>
            <person name="Young C.-C."/>
        </authorList>
    </citation>
    <scope>NUCLEOTIDE SEQUENCE [LARGE SCALE GENOMIC DNA]</scope>
    <source>
        <strain evidence="4 5">CC-CFT640</strain>
    </source>
</reference>
<dbReference type="RefSeq" id="WP_147845295.1">
    <property type="nucleotide sequence ID" value="NZ_VDUZ01000002.1"/>
</dbReference>